<dbReference type="EMBL" id="CM009291">
    <property type="protein sequence ID" value="RQO86850.1"/>
    <property type="molecule type" value="Genomic_DNA"/>
</dbReference>
<gene>
    <name evidence="1" type="ORF">POPTR_002G120650</name>
</gene>
<reference evidence="1 2" key="1">
    <citation type="journal article" date="2006" name="Science">
        <title>The genome of black cottonwood, Populus trichocarpa (Torr. &amp; Gray).</title>
        <authorList>
            <person name="Tuskan G.A."/>
            <person name="Difazio S."/>
            <person name="Jansson S."/>
            <person name="Bohlmann J."/>
            <person name="Grigoriev I."/>
            <person name="Hellsten U."/>
            <person name="Putnam N."/>
            <person name="Ralph S."/>
            <person name="Rombauts S."/>
            <person name="Salamov A."/>
            <person name="Schein J."/>
            <person name="Sterck L."/>
            <person name="Aerts A."/>
            <person name="Bhalerao R.R."/>
            <person name="Bhalerao R.P."/>
            <person name="Blaudez D."/>
            <person name="Boerjan W."/>
            <person name="Brun A."/>
            <person name="Brunner A."/>
            <person name="Busov V."/>
            <person name="Campbell M."/>
            <person name="Carlson J."/>
            <person name="Chalot M."/>
            <person name="Chapman J."/>
            <person name="Chen G.L."/>
            <person name="Cooper D."/>
            <person name="Coutinho P.M."/>
            <person name="Couturier J."/>
            <person name="Covert S."/>
            <person name="Cronk Q."/>
            <person name="Cunningham R."/>
            <person name="Davis J."/>
            <person name="Degroeve S."/>
            <person name="Dejardin A."/>
            <person name="Depamphilis C."/>
            <person name="Detter J."/>
            <person name="Dirks B."/>
            <person name="Dubchak I."/>
            <person name="Duplessis S."/>
            <person name="Ehlting J."/>
            <person name="Ellis B."/>
            <person name="Gendler K."/>
            <person name="Goodstein D."/>
            <person name="Gribskov M."/>
            <person name="Grimwood J."/>
            <person name="Groover A."/>
            <person name="Gunter L."/>
            <person name="Hamberger B."/>
            <person name="Heinze B."/>
            <person name="Helariutta Y."/>
            <person name="Henrissat B."/>
            <person name="Holligan D."/>
            <person name="Holt R."/>
            <person name="Huang W."/>
            <person name="Islam-Faridi N."/>
            <person name="Jones S."/>
            <person name="Jones-Rhoades M."/>
            <person name="Jorgensen R."/>
            <person name="Joshi C."/>
            <person name="Kangasjarvi J."/>
            <person name="Karlsson J."/>
            <person name="Kelleher C."/>
            <person name="Kirkpatrick R."/>
            <person name="Kirst M."/>
            <person name="Kohler A."/>
            <person name="Kalluri U."/>
            <person name="Larimer F."/>
            <person name="Leebens-Mack J."/>
            <person name="Leple J.C."/>
            <person name="Locascio P."/>
            <person name="Lou Y."/>
            <person name="Lucas S."/>
            <person name="Martin F."/>
            <person name="Montanini B."/>
            <person name="Napoli C."/>
            <person name="Nelson D.R."/>
            <person name="Nelson C."/>
            <person name="Nieminen K."/>
            <person name="Nilsson O."/>
            <person name="Pereda V."/>
            <person name="Peter G."/>
            <person name="Philippe R."/>
            <person name="Pilate G."/>
            <person name="Poliakov A."/>
            <person name="Razumovskaya J."/>
            <person name="Richardson P."/>
            <person name="Rinaldi C."/>
            <person name="Ritland K."/>
            <person name="Rouze P."/>
            <person name="Ryaboy D."/>
            <person name="Schmutz J."/>
            <person name="Schrader J."/>
            <person name="Segerman B."/>
            <person name="Shin H."/>
            <person name="Siddiqui A."/>
            <person name="Sterky F."/>
            <person name="Terry A."/>
            <person name="Tsai C.J."/>
            <person name="Uberbacher E."/>
            <person name="Unneberg P."/>
            <person name="Vahala J."/>
            <person name="Wall K."/>
            <person name="Wessler S."/>
            <person name="Yang G."/>
            <person name="Yin T."/>
            <person name="Douglas C."/>
            <person name="Marra M."/>
            <person name="Sandberg G."/>
            <person name="Van de Peer Y."/>
            <person name="Rokhsar D."/>
        </authorList>
    </citation>
    <scope>NUCLEOTIDE SEQUENCE [LARGE SCALE GENOMIC DNA]</scope>
    <source>
        <strain evidence="2">cv. Nisqually</strain>
        <strain evidence="1">Nisqually-1</strain>
    </source>
</reference>
<dbReference type="EMBL" id="CM009291">
    <property type="protein sequence ID" value="RQO86851.1"/>
    <property type="molecule type" value="Genomic_DNA"/>
</dbReference>
<accession>A0A3N7FIP2</accession>
<evidence type="ECO:0000313" key="1">
    <source>
        <dbReference type="EMBL" id="RQO86851.1"/>
    </source>
</evidence>
<reference evidence="1" key="2">
    <citation type="submission" date="2017-07" db="EMBL/GenBank/DDBJ databases">
        <title>WGS assembly of Populus trichocarpa.</title>
        <authorList>
            <person name="Tuskan G."/>
            <person name="Difazio S."/>
            <person name="Jansson S."/>
            <person name="Bohlmann J."/>
            <person name="Grigoriev I."/>
            <person name="Hellsten U."/>
            <person name="Putnam N."/>
            <person name="Ralph S."/>
            <person name="Rombauts S."/>
            <person name="Salamov A."/>
            <person name="Schein J."/>
            <person name="Sterck L."/>
            <person name="Aerts A."/>
            <person name="Bhalerao R."/>
            <person name="Bhalerao R."/>
            <person name="Blaudez D."/>
            <person name="Boerjan W."/>
            <person name="Brun A."/>
            <person name="Brunner A."/>
            <person name="Busov V."/>
            <person name="Campbell M."/>
            <person name="Carlson J."/>
            <person name="Chalot M."/>
            <person name="Chapman J."/>
            <person name="Chen G."/>
            <person name="Cooper D."/>
            <person name="Coutinho P."/>
            <person name="Couturier J."/>
            <person name="Covert S."/>
            <person name="Cronk Q."/>
            <person name="Cunningham R."/>
            <person name="Davis J."/>
            <person name="Degroeve S."/>
            <person name="Dejardin A."/>
            <person name="Depamphilis C."/>
            <person name="Detter J."/>
            <person name="Dirks B."/>
            <person name="Dubchak I."/>
            <person name="Duplessis S."/>
            <person name="Ehlting J."/>
            <person name="Ellis B."/>
            <person name="Gendler K."/>
            <person name="Goodstein D."/>
            <person name="Gribskov M."/>
            <person name="Grimwood J."/>
            <person name="Groover A."/>
            <person name="Gunter L."/>
            <person name="Hamberger B."/>
            <person name="Heinze B."/>
            <person name="Helariutta Y."/>
            <person name="Henrissat B."/>
            <person name="Holligan D."/>
            <person name="Holt R."/>
            <person name="Huang W."/>
            <person name="Islam-Faridi N."/>
            <person name="Jones S."/>
            <person name="Jones-Rhoades M."/>
            <person name="Jorgensen R."/>
            <person name="Joshi C."/>
            <person name="Kangasjarvi J."/>
            <person name="Karlsson J."/>
            <person name="Kelleher C."/>
            <person name="Kirkpatrick R."/>
            <person name="Kirst M."/>
            <person name="Kohler A."/>
            <person name="Kalluri U."/>
            <person name="Larimer F."/>
            <person name="Leebens-Mack J."/>
            <person name="Leple J."/>
            <person name="Locascio P."/>
            <person name="Lou Y."/>
            <person name="Lucas S."/>
            <person name="Martin F."/>
            <person name="Montanini B."/>
            <person name="Napoli C."/>
            <person name="Nelson D."/>
            <person name="Nelson C."/>
            <person name="Nieminen K."/>
            <person name="Nilsson O."/>
            <person name="Pereda V."/>
            <person name="Peter G."/>
            <person name="Philippe R."/>
            <person name="Pilate G."/>
            <person name="Poliakov A."/>
            <person name="Razumovskaya J."/>
            <person name="Richardson P."/>
            <person name="Rinaldi C."/>
            <person name="Ritland K."/>
            <person name="Rouze P."/>
            <person name="Ryaboy D."/>
            <person name="Schmutz J."/>
            <person name="Schrader J."/>
            <person name="Segerman B."/>
            <person name="Shin H."/>
            <person name="Siddiqui A."/>
            <person name="Sterky F."/>
            <person name="Terry A."/>
            <person name="Tsai C."/>
            <person name="Uberbacher E."/>
            <person name="Unneberg P."/>
            <person name="Vahala J."/>
            <person name="Wall K."/>
            <person name="Wessler S."/>
            <person name="Yang G."/>
            <person name="Yin T."/>
            <person name="Douglas C."/>
            <person name="Marra M."/>
            <person name="Sandberg G."/>
            <person name="Van De Peer Y."/>
            <person name="Rokhsar D."/>
        </authorList>
    </citation>
    <scope>NUCLEOTIDE SEQUENCE</scope>
    <source>
        <strain evidence="1">Nisqually-1</strain>
    </source>
</reference>
<name>A0A3N7FIP2_POPTR</name>
<sequence length="95" mass="11330">MMSTLLESEEESSFGNCKCRLSLQVSTLFRELQYPGFSVMQRKNPQWNKVAHSNHHHHHPLGPSLFKDYRIKMRMEQWMESVGRCLEDLEFLEVF</sequence>
<dbReference type="InParanoid" id="A0A3N7FIP2"/>
<proteinExistence type="predicted"/>
<protein>
    <submittedName>
        <fullName evidence="1">Uncharacterized protein</fullName>
    </submittedName>
</protein>
<dbReference type="Proteomes" id="UP000006729">
    <property type="component" value="Chromosome 2"/>
</dbReference>
<dbReference type="AlphaFoldDB" id="A0A3N7FIP2"/>
<evidence type="ECO:0000313" key="2">
    <source>
        <dbReference type="Proteomes" id="UP000006729"/>
    </source>
</evidence>
<keyword evidence="2" id="KW-1185">Reference proteome</keyword>
<dbReference type="EMBL" id="CM009291">
    <property type="protein sequence ID" value="RQO86852.1"/>
    <property type="molecule type" value="Genomic_DNA"/>
</dbReference>
<organism evidence="1 2">
    <name type="scientific">Populus trichocarpa</name>
    <name type="common">Western balsam poplar</name>
    <name type="synonym">Populus balsamifera subsp. trichocarpa</name>
    <dbReference type="NCBI Taxonomy" id="3694"/>
    <lineage>
        <taxon>Eukaryota</taxon>
        <taxon>Viridiplantae</taxon>
        <taxon>Streptophyta</taxon>
        <taxon>Embryophyta</taxon>
        <taxon>Tracheophyta</taxon>
        <taxon>Spermatophyta</taxon>
        <taxon>Magnoliopsida</taxon>
        <taxon>eudicotyledons</taxon>
        <taxon>Gunneridae</taxon>
        <taxon>Pentapetalae</taxon>
        <taxon>rosids</taxon>
        <taxon>fabids</taxon>
        <taxon>Malpighiales</taxon>
        <taxon>Salicaceae</taxon>
        <taxon>Saliceae</taxon>
        <taxon>Populus</taxon>
    </lineage>
</organism>